<comment type="caution">
    <text evidence="3">The sequence shown here is derived from an EMBL/GenBank/DDBJ whole genome shotgun (WGS) entry which is preliminary data.</text>
</comment>
<evidence type="ECO:0000256" key="1">
    <source>
        <dbReference type="SAM" id="MobiDB-lite"/>
    </source>
</evidence>
<feature type="compositionally biased region" description="Pro residues" evidence="1">
    <location>
        <begin position="24"/>
        <end position="40"/>
    </location>
</feature>
<protein>
    <recommendedName>
        <fullName evidence="2">CobQ/CobB/MinD/ParA nucleotide binding domain-containing protein</fullName>
    </recommendedName>
</protein>
<dbReference type="GO" id="GO:0005829">
    <property type="term" value="C:cytosol"/>
    <property type="evidence" value="ECO:0007669"/>
    <property type="project" value="TreeGrafter"/>
</dbReference>
<dbReference type="PANTHER" id="PTHR43384:SF14">
    <property type="entry name" value="ESX-1 SECRETION-ASSOCIATED PROTEIN ESPI"/>
    <property type="match status" value="1"/>
</dbReference>
<dbReference type="PANTHER" id="PTHR43384">
    <property type="entry name" value="SEPTUM SITE-DETERMINING PROTEIN MIND HOMOLOG, CHLOROPLASTIC-RELATED"/>
    <property type="match status" value="1"/>
</dbReference>
<feature type="region of interest" description="Disordered" evidence="1">
    <location>
        <begin position="1"/>
        <end position="45"/>
    </location>
</feature>
<dbReference type="GO" id="GO:0016887">
    <property type="term" value="F:ATP hydrolysis activity"/>
    <property type="evidence" value="ECO:0007669"/>
    <property type="project" value="TreeGrafter"/>
</dbReference>
<name>A0A6I4WB89_9ACTN</name>
<dbReference type="SUPFAM" id="SSF52540">
    <property type="entry name" value="P-loop containing nucleoside triphosphate hydrolases"/>
    <property type="match status" value="1"/>
</dbReference>
<feature type="domain" description="CobQ/CobB/MinD/ParA nucleotide binding" evidence="2">
    <location>
        <begin position="103"/>
        <end position="205"/>
    </location>
</feature>
<gene>
    <name evidence="3" type="ORF">GQ466_09720</name>
</gene>
<evidence type="ECO:0000313" key="3">
    <source>
        <dbReference type="EMBL" id="MXQ64314.1"/>
    </source>
</evidence>
<dbReference type="EMBL" id="WUTW01000002">
    <property type="protein sequence ID" value="MXQ64314.1"/>
    <property type="molecule type" value="Genomic_DNA"/>
</dbReference>
<dbReference type="AlphaFoldDB" id="A0A6I4WB89"/>
<dbReference type="Proteomes" id="UP000431901">
    <property type="component" value="Unassembled WGS sequence"/>
</dbReference>
<dbReference type="Gene3D" id="3.40.50.300">
    <property type="entry name" value="P-loop containing nucleotide triphosphate hydrolases"/>
    <property type="match status" value="1"/>
</dbReference>
<evidence type="ECO:0000259" key="2">
    <source>
        <dbReference type="Pfam" id="PF01656"/>
    </source>
</evidence>
<sequence length="346" mass="35327">MPPFASPPRAASPPAASGSSAPPLTTPPADEPPVAAPPASAPSAAAPYSAEEFAVRNPHGDPVLRRFGRGMRRSVGAAAAREARETAALVAQLGAPVASCRRIAVTSIRGGAGKSTIAALIAGTLCRHRRDRVVALDADPGAGSLALRLGARGDRSLRDLAAARPRTWDEAAVHLTRTDENLWVLPAAPPGRVGDDLDRATYATGAGVLGRYFAASVIDCGAGLGTDLHHAVLSDAHAQIFVVPGTGDGAVSAHAALDWFARSGHGPLLSRTVIALVARTPYGDADLGKAREVLGRGGAPVIEVPYDRHLAAGIAITPDHVSASVLDAVTEITAEAFGRSLWGDAS</sequence>
<keyword evidence="4" id="KW-1185">Reference proteome</keyword>
<feature type="compositionally biased region" description="Low complexity" evidence="1">
    <location>
        <begin position="7"/>
        <end position="23"/>
    </location>
</feature>
<dbReference type="GO" id="GO:0009898">
    <property type="term" value="C:cytoplasmic side of plasma membrane"/>
    <property type="evidence" value="ECO:0007669"/>
    <property type="project" value="TreeGrafter"/>
</dbReference>
<dbReference type="OrthoDB" id="3425679at2"/>
<dbReference type="InterPro" id="IPR027417">
    <property type="entry name" value="P-loop_NTPase"/>
</dbReference>
<organism evidence="3 4">
    <name type="scientific">Actinomadura rayongensis</name>
    <dbReference type="NCBI Taxonomy" id="1429076"/>
    <lineage>
        <taxon>Bacteria</taxon>
        <taxon>Bacillati</taxon>
        <taxon>Actinomycetota</taxon>
        <taxon>Actinomycetes</taxon>
        <taxon>Streptosporangiales</taxon>
        <taxon>Thermomonosporaceae</taxon>
        <taxon>Actinomadura</taxon>
    </lineage>
</organism>
<dbReference type="RefSeq" id="WP_161102561.1">
    <property type="nucleotide sequence ID" value="NZ_JBHLYI010000013.1"/>
</dbReference>
<dbReference type="InterPro" id="IPR002586">
    <property type="entry name" value="CobQ/CobB/MinD/ParA_Nub-bd_dom"/>
</dbReference>
<dbReference type="InterPro" id="IPR050625">
    <property type="entry name" value="ParA/MinD_ATPase"/>
</dbReference>
<reference evidence="3 4" key="1">
    <citation type="submission" date="2019-12" db="EMBL/GenBank/DDBJ databases">
        <title>Nocardia macrotermitis sp. nov. and Nocardia aurantia sp. nov., isolated from the gut of the fungus growing-termite Macrotermes natalensis.</title>
        <authorList>
            <person name="Christine B."/>
            <person name="Rene B."/>
        </authorList>
    </citation>
    <scope>NUCLEOTIDE SEQUENCE [LARGE SCALE GENOMIC DNA]</scope>
    <source>
        <strain evidence="3 4">DSM 102126</strain>
    </source>
</reference>
<dbReference type="GO" id="GO:0051782">
    <property type="term" value="P:negative regulation of cell division"/>
    <property type="evidence" value="ECO:0007669"/>
    <property type="project" value="TreeGrafter"/>
</dbReference>
<proteinExistence type="predicted"/>
<accession>A0A6I4WB89</accession>
<evidence type="ECO:0000313" key="4">
    <source>
        <dbReference type="Proteomes" id="UP000431901"/>
    </source>
</evidence>
<dbReference type="Pfam" id="PF01656">
    <property type="entry name" value="CbiA"/>
    <property type="match status" value="1"/>
</dbReference>
<dbReference type="GO" id="GO:0005524">
    <property type="term" value="F:ATP binding"/>
    <property type="evidence" value="ECO:0007669"/>
    <property type="project" value="TreeGrafter"/>
</dbReference>